<dbReference type="AlphaFoldDB" id="A0A1G6RMH9"/>
<evidence type="ECO:0000313" key="2">
    <source>
        <dbReference type="Proteomes" id="UP000198995"/>
    </source>
</evidence>
<keyword evidence="2" id="KW-1185">Reference proteome</keyword>
<sequence>MKATIYFRDRHKLIIEDLKEIYTGNTGNPNAKTITDFKDLILSDTTLRFVGTSTLVVNGKDLLCVHLAE</sequence>
<dbReference type="STRING" id="2741.SAMN04489866_10154"/>
<dbReference type="RefSeq" id="WP_091790756.1">
    <property type="nucleotide sequence ID" value="NZ_FNAF01000001.1"/>
</dbReference>
<accession>A0A1G6RMH9</accession>
<gene>
    <name evidence="1" type="ORF">SAMN04489866_10154</name>
</gene>
<name>A0A1G6RMH9_PEPNI</name>
<protein>
    <submittedName>
        <fullName evidence="1">Uncharacterized protein</fullName>
    </submittedName>
</protein>
<evidence type="ECO:0000313" key="1">
    <source>
        <dbReference type="EMBL" id="SDD05205.1"/>
    </source>
</evidence>
<reference evidence="1 2" key="1">
    <citation type="submission" date="2016-10" db="EMBL/GenBank/DDBJ databases">
        <authorList>
            <person name="de Groot N.N."/>
        </authorList>
    </citation>
    <scope>NUCLEOTIDE SEQUENCE [LARGE SCALE GENOMIC DNA]</scope>
    <source>
        <strain evidence="1 2">DSM 20475</strain>
    </source>
</reference>
<organism evidence="1 2">
    <name type="scientific">Peptococcus niger</name>
    <dbReference type="NCBI Taxonomy" id="2741"/>
    <lineage>
        <taxon>Bacteria</taxon>
        <taxon>Bacillati</taxon>
        <taxon>Bacillota</taxon>
        <taxon>Clostridia</taxon>
        <taxon>Eubacteriales</taxon>
        <taxon>Peptococcaceae</taxon>
        <taxon>Peptococcus</taxon>
    </lineage>
</organism>
<dbReference type="EMBL" id="FNAF01000001">
    <property type="protein sequence ID" value="SDD05205.1"/>
    <property type="molecule type" value="Genomic_DNA"/>
</dbReference>
<proteinExistence type="predicted"/>
<dbReference type="Proteomes" id="UP000198995">
    <property type="component" value="Unassembled WGS sequence"/>
</dbReference>